<name>A0A182SSU9_9DIPT</name>
<feature type="compositionally biased region" description="Basic residues" evidence="1">
    <location>
        <begin position="271"/>
        <end position="290"/>
    </location>
</feature>
<dbReference type="Proteomes" id="UP000075901">
    <property type="component" value="Unassembled WGS sequence"/>
</dbReference>
<feature type="compositionally biased region" description="Basic and acidic residues" evidence="1">
    <location>
        <begin position="168"/>
        <end position="177"/>
    </location>
</feature>
<dbReference type="VEuPathDB" id="VectorBase:AMAM012721"/>
<reference evidence="3" key="1">
    <citation type="submission" date="2013-09" db="EMBL/GenBank/DDBJ databases">
        <title>The Genome Sequence of Anopheles maculatus species B.</title>
        <authorList>
            <consortium name="The Broad Institute Genomics Platform"/>
            <person name="Neafsey D.E."/>
            <person name="Besansky N."/>
            <person name="Howell P."/>
            <person name="Walton C."/>
            <person name="Young S.K."/>
            <person name="Zeng Q."/>
            <person name="Gargeya S."/>
            <person name="Fitzgerald M."/>
            <person name="Haas B."/>
            <person name="Abouelleil A."/>
            <person name="Allen A.W."/>
            <person name="Alvarado L."/>
            <person name="Arachchi H.M."/>
            <person name="Berlin A.M."/>
            <person name="Chapman S.B."/>
            <person name="Gainer-Dewar J."/>
            <person name="Goldberg J."/>
            <person name="Griggs A."/>
            <person name="Gujja S."/>
            <person name="Hansen M."/>
            <person name="Howarth C."/>
            <person name="Imamovic A."/>
            <person name="Ireland A."/>
            <person name="Larimer J."/>
            <person name="McCowan C."/>
            <person name="Murphy C."/>
            <person name="Pearson M."/>
            <person name="Poon T.W."/>
            <person name="Priest M."/>
            <person name="Roberts A."/>
            <person name="Saif S."/>
            <person name="Shea T."/>
            <person name="Sisk P."/>
            <person name="Sykes S."/>
            <person name="Wortman J."/>
            <person name="Nusbaum C."/>
            <person name="Birren B."/>
        </authorList>
    </citation>
    <scope>NUCLEOTIDE SEQUENCE [LARGE SCALE GENOMIC DNA]</scope>
    <source>
        <strain evidence="3">maculatus3</strain>
    </source>
</reference>
<evidence type="ECO:0000256" key="1">
    <source>
        <dbReference type="SAM" id="MobiDB-lite"/>
    </source>
</evidence>
<dbReference type="EnsemblMetazoa" id="AMAM012721-RA">
    <property type="protein sequence ID" value="AMAM012721-PA"/>
    <property type="gene ID" value="AMAM012721"/>
</dbReference>
<feature type="region of interest" description="Disordered" evidence="1">
    <location>
        <begin position="197"/>
        <end position="290"/>
    </location>
</feature>
<feature type="region of interest" description="Disordered" evidence="1">
    <location>
        <begin position="132"/>
        <end position="185"/>
    </location>
</feature>
<feature type="compositionally biased region" description="Low complexity" evidence="1">
    <location>
        <begin position="227"/>
        <end position="247"/>
    </location>
</feature>
<accession>A0A182SSU9</accession>
<protein>
    <submittedName>
        <fullName evidence="2">Uncharacterized protein</fullName>
    </submittedName>
</protein>
<sequence>RCNNNKLEQCCSCHNRKVTTTITTTTTTTTIRTTDDGDAEHQQQRYRCCMAAQDELIGPSTPPHITNIDHAILIPLSTLPAAVHSFPSPMPTLPLMPPAPLTEPSVTVSPSERAEDLVTLLTPPVTPQLVAREEEDASYSAAAEGTRQSNDTPTEVATEQETLVLESHPAEQNKEQDLAYTTPKIDHASTTIVETILEESPPSPTEPCEETAAVRSNGGVLQEYSRSRSLTSLHASSSDSRSSSCSSPTVDANVPPELSKSATVAMLTFQRNRRKGSGRKRKKRRDRHRK</sequence>
<evidence type="ECO:0000313" key="3">
    <source>
        <dbReference type="Proteomes" id="UP000075901"/>
    </source>
</evidence>
<dbReference type="AlphaFoldDB" id="A0A182SSU9"/>
<reference evidence="2" key="2">
    <citation type="submission" date="2020-05" db="UniProtKB">
        <authorList>
            <consortium name="EnsemblMetazoa"/>
        </authorList>
    </citation>
    <scope>IDENTIFICATION</scope>
    <source>
        <strain evidence="2">maculatus3</strain>
    </source>
</reference>
<feature type="compositionally biased region" description="Polar residues" evidence="1">
    <location>
        <begin position="146"/>
        <end position="161"/>
    </location>
</feature>
<evidence type="ECO:0000313" key="2">
    <source>
        <dbReference type="EnsemblMetazoa" id="AMAM012721-PA"/>
    </source>
</evidence>
<organism evidence="2 3">
    <name type="scientific">Anopheles maculatus</name>
    <dbReference type="NCBI Taxonomy" id="74869"/>
    <lineage>
        <taxon>Eukaryota</taxon>
        <taxon>Metazoa</taxon>
        <taxon>Ecdysozoa</taxon>
        <taxon>Arthropoda</taxon>
        <taxon>Hexapoda</taxon>
        <taxon>Insecta</taxon>
        <taxon>Pterygota</taxon>
        <taxon>Neoptera</taxon>
        <taxon>Endopterygota</taxon>
        <taxon>Diptera</taxon>
        <taxon>Nematocera</taxon>
        <taxon>Culicoidea</taxon>
        <taxon>Culicidae</taxon>
        <taxon>Anophelinae</taxon>
        <taxon>Anopheles</taxon>
        <taxon>Anopheles maculatus group</taxon>
    </lineage>
</organism>
<keyword evidence="3" id="KW-1185">Reference proteome</keyword>
<proteinExistence type="predicted"/>